<dbReference type="EMBL" id="WLYK01000003">
    <property type="protein sequence ID" value="MTD14429.1"/>
    <property type="molecule type" value="Genomic_DNA"/>
</dbReference>
<dbReference type="Pfam" id="PF13490">
    <property type="entry name" value="zf-HC2"/>
    <property type="match status" value="1"/>
</dbReference>
<dbReference type="GO" id="GO:0006417">
    <property type="term" value="P:regulation of translation"/>
    <property type="evidence" value="ECO:0007669"/>
    <property type="project" value="TreeGrafter"/>
</dbReference>
<feature type="transmembrane region" description="Helical" evidence="7">
    <location>
        <begin position="103"/>
        <end position="124"/>
    </location>
</feature>
<dbReference type="AlphaFoldDB" id="A0A7K1FM83"/>
<keyword evidence="2 7" id="KW-0812">Transmembrane</keyword>
<keyword evidence="3 7" id="KW-1133">Transmembrane helix</keyword>
<dbReference type="GO" id="GO:0016989">
    <property type="term" value="F:sigma factor antagonist activity"/>
    <property type="evidence" value="ECO:0007669"/>
    <property type="project" value="TreeGrafter"/>
</dbReference>
<evidence type="ECO:0000256" key="5">
    <source>
        <dbReference type="ARBA" id="ARBA00023136"/>
    </source>
</evidence>
<accession>A0A7K1FM83</accession>
<feature type="domain" description="Putative zinc-finger" evidence="8">
    <location>
        <begin position="28"/>
        <end position="53"/>
    </location>
</feature>
<proteinExistence type="predicted"/>
<comment type="caution">
    <text evidence="9">The sequence shown here is derived from an EMBL/GenBank/DDBJ whole genome shotgun (WGS) entry which is preliminary data.</text>
</comment>
<evidence type="ECO:0000313" key="9">
    <source>
        <dbReference type="EMBL" id="MTD14429.1"/>
    </source>
</evidence>
<evidence type="ECO:0000256" key="2">
    <source>
        <dbReference type="ARBA" id="ARBA00022692"/>
    </source>
</evidence>
<keyword evidence="5 7" id="KW-0472">Membrane</keyword>
<reference evidence="9 10" key="1">
    <citation type="submission" date="2019-11" db="EMBL/GenBank/DDBJ databases">
        <authorList>
            <person name="Jiang L.-Q."/>
        </authorList>
    </citation>
    <scope>NUCLEOTIDE SEQUENCE [LARGE SCALE GENOMIC DNA]</scope>
    <source>
        <strain evidence="9 10">YIM 132087</strain>
    </source>
</reference>
<keyword evidence="6" id="KW-0804">Transcription</keyword>
<dbReference type="PANTHER" id="PTHR37461">
    <property type="entry name" value="ANTI-SIGMA-K FACTOR RSKA"/>
    <property type="match status" value="1"/>
</dbReference>
<sequence length="247" mass="26333">MTADDFGRRGPEHRGAAPDEEIHLQDAAYVLGALTPTDRQAYERHLAGCARCQESLRELAGLPGLLSMVDASVLAPADVPVMPPTMLPGVLDEVARHRRRRRWVTAGAMVAAAAVAAAVVVLVVPSSGENTAAPQTSAAVSTTAAPDADVELTAVEPGPMAVSVSLTDKQWGTSLTVHCRYYSQVLDNPEYQLIVVDKSAKEYDAGSWTSVPGETSTITSATFLHREDIARFEVRLSDGRVLLRSEG</sequence>
<protein>
    <submittedName>
        <fullName evidence="9">Anti-sigma factor</fullName>
    </submittedName>
</protein>
<evidence type="ECO:0000256" key="7">
    <source>
        <dbReference type="SAM" id="Phobius"/>
    </source>
</evidence>
<dbReference type="Gene3D" id="1.10.10.1320">
    <property type="entry name" value="Anti-sigma factor, zinc-finger domain"/>
    <property type="match status" value="1"/>
</dbReference>
<comment type="subcellular location">
    <subcellularLocation>
        <location evidence="1">Membrane</location>
        <topology evidence="1">Single-pass membrane protein</topology>
    </subcellularLocation>
</comment>
<keyword evidence="4" id="KW-0805">Transcription regulation</keyword>
<gene>
    <name evidence="9" type="ORF">GIS00_10755</name>
</gene>
<evidence type="ECO:0000256" key="1">
    <source>
        <dbReference type="ARBA" id="ARBA00004167"/>
    </source>
</evidence>
<evidence type="ECO:0000256" key="4">
    <source>
        <dbReference type="ARBA" id="ARBA00023015"/>
    </source>
</evidence>
<dbReference type="Proteomes" id="UP000460221">
    <property type="component" value="Unassembled WGS sequence"/>
</dbReference>
<dbReference type="InterPro" id="IPR051474">
    <property type="entry name" value="Anti-sigma-K/W_factor"/>
</dbReference>
<evidence type="ECO:0000256" key="3">
    <source>
        <dbReference type="ARBA" id="ARBA00022989"/>
    </source>
</evidence>
<dbReference type="RefSeq" id="WP_154768460.1">
    <property type="nucleotide sequence ID" value="NZ_WLYK01000003.1"/>
</dbReference>
<dbReference type="GO" id="GO:0016020">
    <property type="term" value="C:membrane"/>
    <property type="evidence" value="ECO:0007669"/>
    <property type="project" value="UniProtKB-SubCell"/>
</dbReference>
<organism evidence="9 10">
    <name type="scientific">Nakamurella alba</name>
    <dbReference type="NCBI Taxonomy" id="2665158"/>
    <lineage>
        <taxon>Bacteria</taxon>
        <taxon>Bacillati</taxon>
        <taxon>Actinomycetota</taxon>
        <taxon>Actinomycetes</taxon>
        <taxon>Nakamurellales</taxon>
        <taxon>Nakamurellaceae</taxon>
        <taxon>Nakamurella</taxon>
    </lineage>
</organism>
<evidence type="ECO:0000313" key="10">
    <source>
        <dbReference type="Proteomes" id="UP000460221"/>
    </source>
</evidence>
<evidence type="ECO:0000259" key="8">
    <source>
        <dbReference type="Pfam" id="PF13490"/>
    </source>
</evidence>
<keyword evidence="10" id="KW-1185">Reference proteome</keyword>
<name>A0A7K1FM83_9ACTN</name>
<evidence type="ECO:0000256" key="6">
    <source>
        <dbReference type="ARBA" id="ARBA00023163"/>
    </source>
</evidence>
<dbReference type="InterPro" id="IPR041916">
    <property type="entry name" value="Anti_sigma_zinc_sf"/>
</dbReference>
<dbReference type="InterPro" id="IPR027383">
    <property type="entry name" value="Znf_put"/>
</dbReference>
<dbReference type="PANTHER" id="PTHR37461:SF1">
    <property type="entry name" value="ANTI-SIGMA-K FACTOR RSKA"/>
    <property type="match status" value="1"/>
</dbReference>